<dbReference type="PANTHER" id="PTHR31099:SF28">
    <property type="entry name" value="F5J5.12"/>
    <property type="match status" value="1"/>
</dbReference>
<dbReference type="PANTHER" id="PTHR31099">
    <property type="entry name" value="OS06G0165300 PROTEIN"/>
    <property type="match status" value="1"/>
</dbReference>
<feature type="coiled-coil region" evidence="1">
    <location>
        <begin position="459"/>
        <end position="493"/>
    </location>
</feature>
<dbReference type="InterPro" id="IPR007321">
    <property type="entry name" value="Transposase_28"/>
</dbReference>
<evidence type="ECO:0000256" key="1">
    <source>
        <dbReference type="SAM" id="Coils"/>
    </source>
</evidence>
<evidence type="ECO:0000256" key="2">
    <source>
        <dbReference type="SAM" id="MobiDB-lite"/>
    </source>
</evidence>
<reference evidence="4 5" key="1">
    <citation type="journal article" date="2021" name="Comput. Struct. Biotechnol. J.">
        <title>De novo genome assembly of the potent medicinal plant Rehmannia glutinosa using nanopore technology.</title>
        <authorList>
            <person name="Ma L."/>
            <person name="Dong C."/>
            <person name="Song C."/>
            <person name="Wang X."/>
            <person name="Zheng X."/>
            <person name="Niu Y."/>
            <person name="Chen S."/>
            <person name="Feng W."/>
        </authorList>
    </citation>
    <scope>NUCLEOTIDE SEQUENCE [LARGE SCALE GENOMIC DNA]</scope>
    <source>
        <strain evidence="4">DH-2019</strain>
    </source>
</reference>
<dbReference type="Pfam" id="PF04195">
    <property type="entry name" value="Transposase_28"/>
    <property type="match status" value="1"/>
</dbReference>
<accession>A0ABR0WUL9</accession>
<evidence type="ECO:0000313" key="4">
    <source>
        <dbReference type="EMBL" id="KAK6150286.1"/>
    </source>
</evidence>
<evidence type="ECO:0000313" key="5">
    <source>
        <dbReference type="Proteomes" id="UP001318860"/>
    </source>
</evidence>
<dbReference type="EMBL" id="JABTTQ020000008">
    <property type="protein sequence ID" value="KAK6150286.1"/>
    <property type="molecule type" value="Genomic_DNA"/>
</dbReference>
<keyword evidence="1" id="KW-0175">Coiled coil</keyword>
<dbReference type="Proteomes" id="UP001318860">
    <property type="component" value="Unassembled WGS sequence"/>
</dbReference>
<gene>
    <name evidence="4" type="ORF">DH2020_015218</name>
</gene>
<organism evidence="4 5">
    <name type="scientific">Rehmannia glutinosa</name>
    <name type="common">Chinese foxglove</name>
    <dbReference type="NCBI Taxonomy" id="99300"/>
    <lineage>
        <taxon>Eukaryota</taxon>
        <taxon>Viridiplantae</taxon>
        <taxon>Streptophyta</taxon>
        <taxon>Embryophyta</taxon>
        <taxon>Tracheophyta</taxon>
        <taxon>Spermatophyta</taxon>
        <taxon>Magnoliopsida</taxon>
        <taxon>eudicotyledons</taxon>
        <taxon>Gunneridae</taxon>
        <taxon>Pentapetalae</taxon>
        <taxon>asterids</taxon>
        <taxon>lamiids</taxon>
        <taxon>Lamiales</taxon>
        <taxon>Orobanchaceae</taxon>
        <taxon>Rehmannieae</taxon>
        <taxon>Rehmannia</taxon>
    </lineage>
</organism>
<protein>
    <recommendedName>
        <fullName evidence="3">Transposase (putative) gypsy type domain-containing protein</fullName>
    </recommendedName>
</protein>
<feature type="domain" description="Transposase (putative) gypsy type" evidence="3">
    <location>
        <begin position="114"/>
        <end position="178"/>
    </location>
</feature>
<sequence>MASSSTNSDPHLTDLVRWSDELDTARLRDHHPELSDPEATESDSSSIPLSPIEIRASNPLAPPEVDNGFSHSAVTAQSLYNLRRNACIPSLFKLSLPSYTDRPFRPPPQSLTFFVGQLDGGLRFPINSFFSEVSSMYKIPLNQLTPNSFRIIAGFLIITKFLSIDPSTDLFFALFQVKSSTPKGLFYITARNETNFLRKYPTSNKFWKDRYFFVTSAEPWPFPHEWVWSLPPQQKHDPKKRPLDLQDLIHILTAIKYDLSKIITPSLLHYSGVSPEVVPLECDIGIMLSQAVSQKAEARKKVSSLARPSSSQTGGAIVGLPVSGSRSPRTTRPDSAEDVLAEFSIPKNPTVLIGSRRGSSDTDLPLPKKTRVGTSSGEHELIRSPIDTPNQTWMTGIPSSKIPIRLWRLNTFRATPYPRSSRFRQALDADGSTLSREDQARAHVKLSSLIARARVGFANPALVRELETLKKDNKKLKAKEAKLLTEVRELKDKLLRAECSVANSDIKIKDLGKENATLKAELKDNLVHAREERIEIDQRDFIKSMEGRALVGKVREKVKKCFLSSDEFIDILSTGVIHQYEFAFDQAELQLQEKGIYVSLDREGLRALMQDPEGFVFSKIANEVNLSSDEAFVNSLNDSSWLADLKVLWRSSGADRARHQSGRSPLIPGPDRFLAQIDLLCPSTVPSSRNEPDLTVQDYASENLIS</sequence>
<name>A0ABR0WUL9_REHGL</name>
<evidence type="ECO:0000259" key="3">
    <source>
        <dbReference type="Pfam" id="PF04195"/>
    </source>
</evidence>
<keyword evidence="5" id="KW-1185">Reference proteome</keyword>
<comment type="caution">
    <text evidence="4">The sequence shown here is derived from an EMBL/GenBank/DDBJ whole genome shotgun (WGS) entry which is preliminary data.</text>
</comment>
<proteinExistence type="predicted"/>
<feature type="region of interest" description="Disordered" evidence="2">
    <location>
        <begin position="27"/>
        <end position="48"/>
    </location>
</feature>
<feature type="region of interest" description="Disordered" evidence="2">
    <location>
        <begin position="303"/>
        <end position="392"/>
    </location>
</feature>